<feature type="compositionally biased region" description="Low complexity" evidence="1">
    <location>
        <begin position="1266"/>
        <end position="1283"/>
    </location>
</feature>
<accession>A0ABN9QQG0</accession>
<feature type="compositionally biased region" description="Low complexity" evidence="1">
    <location>
        <begin position="1207"/>
        <end position="1223"/>
    </location>
</feature>
<organism evidence="2 3">
    <name type="scientific">Prorocentrum cordatum</name>
    <dbReference type="NCBI Taxonomy" id="2364126"/>
    <lineage>
        <taxon>Eukaryota</taxon>
        <taxon>Sar</taxon>
        <taxon>Alveolata</taxon>
        <taxon>Dinophyceae</taxon>
        <taxon>Prorocentrales</taxon>
        <taxon>Prorocentraceae</taxon>
        <taxon>Prorocentrum</taxon>
    </lineage>
</organism>
<evidence type="ECO:0000313" key="2">
    <source>
        <dbReference type="EMBL" id="CAK0807280.1"/>
    </source>
</evidence>
<evidence type="ECO:0000313" key="3">
    <source>
        <dbReference type="Proteomes" id="UP001189429"/>
    </source>
</evidence>
<evidence type="ECO:0008006" key="4">
    <source>
        <dbReference type="Google" id="ProtNLM"/>
    </source>
</evidence>
<name>A0ABN9QQG0_9DINO</name>
<proteinExistence type="predicted"/>
<feature type="compositionally biased region" description="Basic and acidic residues" evidence="1">
    <location>
        <begin position="9"/>
        <end position="23"/>
    </location>
</feature>
<evidence type="ECO:0000256" key="1">
    <source>
        <dbReference type="SAM" id="MobiDB-lite"/>
    </source>
</evidence>
<dbReference type="Proteomes" id="UP001189429">
    <property type="component" value="Unassembled WGS sequence"/>
</dbReference>
<feature type="region of interest" description="Disordered" evidence="1">
    <location>
        <begin position="1207"/>
        <end position="1283"/>
    </location>
</feature>
<sequence>MGKRGRMSGGERRLADDLDRMDSDLESSVPPSIARHSRTGMVGEHMRQGGDPDGRTCIICGVCDTDNDPVDLEFDVAQPMSWRRPATPDGKQEGRGCYYCFAVFRARYKIKGQNFSFAKLPEVLRSNGVQFDKFMGYRKTLIDNRVISFVTVKATEVIEPGDLLWDYEHYVAEKGDPATNGLGRVVTYEHGKKEVKVPSAPIRRVRRKTGQIVEDRREVHNGDADAEMYDGQGDEMLQELMQMIELPRAAGEYQRPGVSSVPASSSTDRLVCMPAVDPTVAASDSRGNFGGLSIGFARSDPGPSQVAARAGARTQPGRRQTAGRGKNTQQAPDAPPANPPGGRTGPKRRNICSTAESLCKDFFEAGATDELFFGKSWEHHARYCKRVYDDIEARIASLKSEPASDDQASELSSLQMRVKKVSSLRALCGQMNLTGVESAKFSEVYDSQIAILALVPTCDIESFMPDHLRQSRFNQRVSSTADADAFWSLVAVDSITKTGRYQTSEAVEKQRAFVTERLLSIAKQPDIETTLQAFCPSQPEKFDWQTRLPDLVSDLVAVAAVARHDELRCHGEAVRAYIEIICVKQGPYSRTVLLTPALEVTGLDHLKEAVDSIGMPTSMAAIIISCNRGKVLFNSASLTLRKMTRYTKHCDTLTNTFESSLLAISGGDFAALRGFATTMSEIFLDVGSCPRAAELFEATCRQRSNALHEQLVLATKAAWAPVARNAMLDNRAEPEKTEAWAYDAWQHLRGVWDAYASCEHLKTWFVKFDPGCDKFELFDKCVAFCRDVLDAFDVLSSDSIAADSAVALRGKIESIRALAMEVKSEVTSIAMDIDDFISASPIFNDSVVGGAVMSAMADKPMRAFCQEVETKFKAAIEPMSSAVVDVKVGMGMGATDLAQVSGFRIASDEHIATMVAFSDEVKDATLKSEISYLCAWSSLRRAAALAITYVNAGNVDQGSFDVLARLHSELGAPKQFIDDGRAKDLFVQAPGRVATPFKLEAFKMPEAAESVVEDCTAVIFDSGRRFLAVLNSETTGLTQEIGEDWRDQRGSLATNSRLISQMCKNPSIKTMGSRAAQLADMAKMLRQLNGRLSSLGAIVPEESLRVATQTATWGIHTVVMRSALFGVRVDIRRLTKEKQPAAAQKLLDLLREMKVDPGADVLAALVAFGGTSAALQKTLAAGAGDAPPAEAPAAPAAAALEPAPNAAEAAAAAAPEPVAAAAEAPPPGFEGAELKKPTAKTKAKTKRKAKKPTAKAAEEAGDEAADAAASDSGSSSSDSSDSD</sequence>
<feature type="compositionally biased region" description="Basic residues" evidence="1">
    <location>
        <begin position="1237"/>
        <end position="1253"/>
    </location>
</feature>
<reference evidence="2" key="1">
    <citation type="submission" date="2023-10" db="EMBL/GenBank/DDBJ databases">
        <authorList>
            <person name="Chen Y."/>
            <person name="Shah S."/>
            <person name="Dougan E. K."/>
            <person name="Thang M."/>
            <person name="Chan C."/>
        </authorList>
    </citation>
    <scope>NUCLEOTIDE SEQUENCE [LARGE SCALE GENOMIC DNA]</scope>
</reference>
<feature type="region of interest" description="Disordered" evidence="1">
    <location>
        <begin position="293"/>
        <end position="349"/>
    </location>
</feature>
<gene>
    <name evidence="2" type="ORF">PCOR1329_LOCUS13204</name>
</gene>
<keyword evidence="3" id="KW-1185">Reference proteome</keyword>
<feature type="region of interest" description="Disordered" evidence="1">
    <location>
        <begin position="1"/>
        <end position="35"/>
    </location>
</feature>
<dbReference type="EMBL" id="CAUYUJ010003891">
    <property type="protein sequence ID" value="CAK0807280.1"/>
    <property type="molecule type" value="Genomic_DNA"/>
</dbReference>
<comment type="caution">
    <text evidence="2">The sequence shown here is derived from an EMBL/GenBank/DDBJ whole genome shotgun (WGS) entry which is preliminary data.</text>
</comment>
<protein>
    <recommendedName>
        <fullName evidence="4">SET domain-containing protein</fullName>
    </recommendedName>
</protein>